<comment type="caution">
    <text evidence="8">The sequence shown here is derived from an EMBL/GenBank/DDBJ whole genome shotgun (WGS) entry which is preliminary data.</text>
</comment>
<name>A0A412Z9C0_9FIRM</name>
<feature type="transmembrane region" description="Helical" evidence="6">
    <location>
        <begin position="6"/>
        <end position="29"/>
    </location>
</feature>
<keyword evidence="2" id="KW-1003">Cell membrane</keyword>
<dbReference type="AlphaFoldDB" id="A0A412Z9C0"/>
<dbReference type="EMBL" id="QRZM01000003">
    <property type="protein sequence ID" value="RGV76714.1"/>
    <property type="molecule type" value="Genomic_DNA"/>
</dbReference>
<evidence type="ECO:0000256" key="1">
    <source>
        <dbReference type="ARBA" id="ARBA00004651"/>
    </source>
</evidence>
<protein>
    <submittedName>
        <fullName evidence="8">GGDEF domain-containing protein</fullName>
    </submittedName>
</protein>
<dbReference type="PROSITE" id="PS50887">
    <property type="entry name" value="GGDEF"/>
    <property type="match status" value="1"/>
</dbReference>
<dbReference type="GO" id="GO:0005886">
    <property type="term" value="C:plasma membrane"/>
    <property type="evidence" value="ECO:0007669"/>
    <property type="project" value="UniProtKB-SubCell"/>
</dbReference>
<evidence type="ECO:0000256" key="3">
    <source>
        <dbReference type="ARBA" id="ARBA00022692"/>
    </source>
</evidence>
<dbReference type="InterPro" id="IPR029787">
    <property type="entry name" value="Nucleotide_cyclase"/>
</dbReference>
<feature type="transmembrane region" description="Helical" evidence="6">
    <location>
        <begin position="305"/>
        <end position="323"/>
    </location>
</feature>
<evidence type="ECO:0000259" key="7">
    <source>
        <dbReference type="PROSITE" id="PS50887"/>
    </source>
</evidence>
<dbReference type="RefSeq" id="WP_118018367.1">
    <property type="nucleotide sequence ID" value="NZ_CAUHGS010000005.1"/>
</dbReference>
<dbReference type="NCBIfam" id="TIGR00254">
    <property type="entry name" value="GGDEF"/>
    <property type="match status" value="1"/>
</dbReference>
<dbReference type="PANTHER" id="PTHR45138">
    <property type="entry name" value="REGULATORY COMPONENTS OF SENSORY TRANSDUCTION SYSTEM"/>
    <property type="match status" value="1"/>
</dbReference>
<accession>A0A412Z9C0</accession>
<keyword evidence="3 6" id="KW-0812">Transmembrane</keyword>
<evidence type="ECO:0000256" key="5">
    <source>
        <dbReference type="ARBA" id="ARBA00023136"/>
    </source>
</evidence>
<dbReference type="InterPro" id="IPR033479">
    <property type="entry name" value="dCache_1"/>
</dbReference>
<gene>
    <name evidence="8" type="ORF">DWW02_09120</name>
</gene>
<dbReference type="Gene3D" id="3.30.450.20">
    <property type="entry name" value="PAS domain"/>
    <property type="match status" value="1"/>
</dbReference>
<comment type="subcellular location">
    <subcellularLocation>
        <location evidence="1">Cell membrane</location>
        <topology evidence="1">Multi-pass membrane protein</topology>
    </subcellularLocation>
</comment>
<dbReference type="Proteomes" id="UP000284543">
    <property type="component" value="Unassembled WGS sequence"/>
</dbReference>
<dbReference type="Pfam" id="PF02743">
    <property type="entry name" value="dCache_1"/>
    <property type="match status" value="1"/>
</dbReference>
<dbReference type="Gene3D" id="3.30.70.270">
    <property type="match status" value="1"/>
</dbReference>
<dbReference type="PANTHER" id="PTHR45138:SF9">
    <property type="entry name" value="DIGUANYLATE CYCLASE DGCM-RELATED"/>
    <property type="match status" value="1"/>
</dbReference>
<dbReference type="CDD" id="cd01949">
    <property type="entry name" value="GGDEF"/>
    <property type="match status" value="1"/>
</dbReference>
<evidence type="ECO:0000256" key="2">
    <source>
        <dbReference type="ARBA" id="ARBA00022475"/>
    </source>
</evidence>
<reference evidence="8 9" key="1">
    <citation type="submission" date="2018-08" db="EMBL/GenBank/DDBJ databases">
        <title>A genome reference for cultivated species of the human gut microbiota.</title>
        <authorList>
            <person name="Zou Y."/>
            <person name="Xue W."/>
            <person name="Luo G."/>
        </authorList>
    </citation>
    <scope>NUCLEOTIDE SEQUENCE [LARGE SCALE GENOMIC DNA]</scope>
    <source>
        <strain evidence="8 9">AF14-18</strain>
    </source>
</reference>
<proteinExistence type="predicted"/>
<keyword evidence="4 6" id="KW-1133">Transmembrane helix</keyword>
<dbReference type="SUPFAM" id="SSF55073">
    <property type="entry name" value="Nucleotide cyclase"/>
    <property type="match status" value="1"/>
</dbReference>
<feature type="domain" description="GGDEF" evidence="7">
    <location>
        <begin position="499"/>
        <end position="630"/>
    </location>
</feature>
<organism evidence="8 9">
    <name type="scientific">Enterocloster bolteae</name>
    <dbReference type="NCBI Taxonomy" id="208479"/>
    <lineage>
        <taxon>Bacteria</taxon>
        <taxon>Bacillati</taxon>
        <taxon>Bacillota</taxon>
        <taxon>Clostridia</taxon>
        <taxon>Lachnospirales</taxon>
        <taxon>Lachnospiraceae</taxon>
        <taxon>Enterocloster</taxon>
    </lineage>
</organism>
<evidence type="ECO:0000256" key="4">
    <source>
        <dbReference type="ARBA" id="ARBA00022989"/>
    </source>
</evidence>
<dbReference type="SMART" id="SM00267">
    <property type="entry name" value="GGDEF"/>
    <property type="match status" value="1"/>
</dbReference>
<evidence type="ECO:0000313" key="8">
    <source>
        <dbReference type="EMBL" id="RGV76714.1"/>
    </source>
</evidence>
<dbReference type="Pfam" id="PF00990">
    <property type="entry name" value="GGDEF"/>
    <property type="match status" value="1"/>
</dbReference>
<sequence length="630" mass="72342">MKNNKLFQTNLLVSSILVVGFILTAFFSYRANYRASLENIEQVSSLTAEGIYYQLKAMLTKPVNISLTMSHDSLLVDHLLAENSRMDALDFAETTKTYLETYQKKYGFDSVFLISANSGRYYNFNGLDRVMEKGDPENEWYYELLGNDLEYSLNVDNDQVEGADNRITVFVNCKVTAPDGAVIGIVGVGIQIDYLEELLQEYEDSYGNQASLINQDGFIEISTTYNGYEKKDWFGVYGQEHIREQVLDFRESDNSMEFWTDTGPKEGKRSFIVERYIPELSWYLLVEQNTGPIVEAMNRQLYQTGFILTVVILTVLIVITAVIRKYSSQVTELVEERQALFKKATEQLYDSIYELNLTKNSYVGKQTEEYFKSLGAGGLPFDQGLCVIAREQIKEEFREGYVSMFTPENAIREYNAGNNHLQYDFMISQNGEDYHWIRVETFLFYSEEDSSVHMFSYRRNIDAEKKREWQAAIDEMTKLLSKKATERLIDKQLSESPDKMYAFFIFDIDEFKMVNDRYGHSFGDFCICSFSDILKSHFREGDILGRIGGDEFAAFIQVSDTECVEEKVKILSSALHTVIGRGDIRCSVTASIGIALYPRDGATFEDLYQQADRALYDTKQRGKDGFTIVS</sequence>
<dbReference type="InterPro" id="IPR043128">
    <property type="entry name" value="Rev_trsase/Diguanyl_cyclase"/>
</dbReference>
<dbReference type="InterPro" id="IPR050469">
    <property type="entry name" value="Diguanylate_Cyclase"/>
</dbReference>
<evidence type="ECO:0000256" key="6">
    <source>
        <dbReference type="SAM" id="Phobius"/>
    </source>
</evidence>
<evidence type="ECO:0000313" key="9">
    <source>
        <dbReference type="Proteomes" id="UP000284543"/>
    </source>
</evidence>
<dbReference type="GO" id="GO:0052621">
    <property type="term" value="F:diguanylate cyclase activity"/>
    <property type="evidence" value="ECO:0007669"/>
    <property type="project" value="TreeGrafter"/>
</dbReference>
<dbReference type="InterPro" id="IPR000160">
    <property type="entry name" value="GGDEF_dom"/>
</dbReference>
<keyword evidence="5 6" id="KW-0472">Membrane</keyword>